<organism evidence="1 2">
    <name type="scientific">Streptomyces gibsoniae</name>
    <dbReference type="NCBI Taxonomy" id="3075529"/>
    <lineage>
        <taxon>Bacteria</taxon>
        <taxon>Bacillati</taxon>
        <taxon>Actinomycetota</taxon>
        <taxon>Actinomycetes</taxon>
        <taxon>Kitasatosporales</taxon>
        <taxon>Streptomycetaceae</taxon>
        <taxon>Streptomyces</taxon>
    </lineage>
</organism>
<reference evidence="2" key="1">
    <citation type="submission" date="2023-07" db="EMBL/GenBank/DDBJ databases">
        <title>30 novel species of actinomycetes from the DSMZ collection.</title>
        <authorList>
            <person name="Nouioui I."/>
        </authorList>
    </citation>
    <scope>NUCLEOTIDE SEQUENCE [LARGE SCALE GENOMIC DNA]</scope>
    <source>
        <strain evidence="2">DSM 41699</strain>
    </source>
</reference>
<dbReference type="RefSeq" id="WP_311695573.1">
    <property type="nucleotide sequence ID" value="NZ_JAVREY010000014.1"/>
</dbReference>
<evidence type="ECO:0000313" key="1">
    <source>
        <dbReference type="EMBL" id="MDT0464411.1"/>
    </source>
</evidence>
<sequence length="72" mass="7759">MGDHFQTIVDLDATAAEASNLAGRAPDWLVREGIVRAERTDCALSPDLIFIRSITGSCRCRSTCAAPRPVGR</sequence>
<evidence type="ECO:0000313" key="2">
    <source>
        <dbReference type="Proteomes" id="UP001183809"/>
    </source>
</evidence>
<dbReference type="Proteomes" id="UP001183809">
    <property type="component" value="Unassembled WGS sequence"/>
</dbReference>
<name>A0ABU2TU19_9ACTN</name>
<accession>A0ABU2TU19</accession>
<dbReference type="EMBL" id="JAVREY010000014">
    <property type="protein sequence ID" value="MDT0464411.1"/>
    <property type="molecule type" value="Genomic_DNA"/>
</dbReference>
<keyword evidence="2" id="KW-1185">Reference proteome</keyword>
<gene>
    <name evidence="1" type="ORF">RM764_15490</name>
</gene>
<comment type="caution">
    <text evidence="1">The sequence shown here is derived from an EMBL/GenBank/DDBJ whole genome shotgun (WGS) entry which is preliminary data.</text>
</comment>
<protein>
    <submittedName>
        <fullName evidence="1">Uncharacterized protein</fullName>
    </submittedName>
</protein>
<proteinExistence type="predicted"/>